<proteinExistence type="predicted"/>
<protein>
    <submittedName>
        <fullName evidence="1">Uncharacterized protein</fullName>
    </submittedName>
</protein>
<reference evidence="1" key="1">
    <citation type="submission" date="2014-03" db="EMBL/GenBank/DDBJ databases">
        <authorList>
            <person name="Genoscope - CEA"/>
        </authorList>
    </citation>
    <scope>NUCLEOTIDE SEQUENCE [LARGE SCALE GENOMIC DNA]</scope>
    <source>
        <strain evidence="1">CF27</strain>
    </source>
</reference>
<dbReference type="Proteomes" id="UP000193925">
    <property type="component" value="Chromosome AFERRI"/>
</dbReference>
<evidence type="ECO:0000313" key="3">
    <source>
        <dbReference type="Proteomes" id="UP000193925"/>
    </source>
</evidence>
<name>A0A060UUY8_9PROT</name>
<gene>
    <name evidence="2" type="ORF">AFERRI_10632</name>
    <name evidence="1" type="ORF">AFERRI_400349</name>
</gene>
<accession>A0A060UUY8</accession>
<reference evidence="1" key="2">
    <citation type="submission" date="2014-07" db="EMBL/GenBank/DDBJ databases">
        <title>Initial genome analysis of the psychrotolerant acidophile Acidithiobacillus ferrivorans CF27: insights into iron and sulfur oxidation pathways and into biofilm formation.</title>
        <authorList>
            <person name="Talla E."/>
            <person name="Hedrich S."/>
            <person name="Mangenot S."/>
            <person name="Ji B."/>
            <person name="Johnson D.B."/>
            <person name="Barbe V."/>
            <person name="Bonnefoy V."/>
        </authorList>
    </citation>
    <scope>NUCLEOTIDE SEQUENCE [LARGE SCALE GENOMIC DNA]</scope>
    <source>
        <strain evidence="1">CF27</strain>
    </source>
</reference>
<organism evidence="1">
    <name type="scientific">Acidithiobacillus ferrivorans</name>
    <dbReference type="NCBI Taxonomy" id="160808"/>
    <lineage>
        <taxon>Bacteria</taxon>
        <taxon>Pseudomonadati</taxon>
        <taxon>Pseudomonadota</taxon>
        <taxon>Acidithiobacillia</taxon>
        <taxon>Acidithiobacillales</taxon>
        <taxon>Acidithiobacillaceae</taxon>
        <taxon>Acidithiobacillus</taxon>
    </lineage>
</organism>
<sequence length="191" mass="21901">MKFGDRIFYLDRSYYGELQERSGMVIRVPNPQATTGDIFNKTITYIDNAGRIKRISMADISDYEDGHEAFWAEVSEFHAKSYKIYPAGLRLPVIAIYYSCERSRPPELMVLGPDETRVRTHIWSTNMLCCGEEDRTTVVQRVIRTLSGYGSRHRGADVGKQRDALWRMAGTAVHKLRDGKLKKMDSRLGVM</sequence>
<evidence type="ECO:0000313" key="1">
    <source>
        <dbReference type="EMBL" id="CDQ10568.1"/>
    </source>
</evidence>
<dbReference type="RefSeq" id="WP_035193109.1">
    <property type="nucleotide sequence ID" value="NZ_CCCS020000035.1"/>
</dbReference>
<reference evidence="2 3" key="3">
    <citation type="submission" date="2017-03" db="EMBL/GenBank/DDBJ databases">
        <authorList>
            <person name="Regsiter A."/>
            <person name="William W."/>
        </authorList>
    </citation>
    <scope>NUCLEOTIDE SEQUENCE [LARGE SCALE GENOMIC DNA]</scope>
    <source>
        <strain evidence="2">PRJEB5721</strain>
    </source>
</reference>
<dbReference type="AlphaFoldDB" id="A0A060UUY8"/>
<evidence type="ECO:0000313" key="2">
    <source>
        <dbReference type="EMBL" id="SMH64599.1"/>
    </source>
</evidence>
<dbReference type="EMBL" id="CCCS020000035">
    <property type="protein sequence ID" value="CDQ10568.1"/>
    <property type="molecule type" value="Genomic_DNA"/>
</dbReference>
<keyword evidence="3" id="KW-1185">Reference proteome</keyword>
<dbReference type="EMBL" id="LT841305">
    <property type="protein sequence ID" value="SMH64599.1"/>
    <property type="molecule type" value="Genomic_DNA"/>
</dbReference>